<dbReference type="Proteomes" id="UP000053660">
    <property type="component" value="Unassembled WGS sequence"/>
</dbReference>
<dbReference type="OrthoDB" id="5787264at2759"/>
<dbReference type="PROSITE" id="PS00615">
    <property type="entry name" value="C_TYPE_LECTIN_1"/>
    <property type="match status" value="1"/>
</dbReference>
<dbReference type="PANTHER" id="PTHR31024">
    <property type="entry name" value="C-TYPE LECTIN"/>
    <property type="match status" value="1"/>
</dbReference>
<sequence>LSAIIDACWNAAKRSCRKSGNGKGYLANEFDLDKHKFIAATFKEQYNTISPPYMYHIGLSYNAKKGQFYWEQPVGSDPLPLEEGSFTRWNRGYPLAKNLLESNRCVLNAQTSTAFNLFWQNENCKSVPRRYVCQMNSCDTDNYCESYKFHS</sequence>
<accession>A0A0B1S401</accession>
<feature type="non-terminal residue" evidence="3">
    <location>
        <position position="1"/>
    </location>
</feature>
<evidence type="ECO:0000313" key="4">
    <source>
        <dbReference type="Proteomes" id="UP000053660"/>
    </source>
</evidence>
<organism evidence="3 4">
    <name type="scientific">Oesophagostomum dentatum</name>
    <name type="common">Nodular worm</name>
    <dbReference type="NCBI Taxonomy" id="61180"/>
    <lineage>
        <taxon>Eukaryota</taxon>
        <taxon>Metazoa</taxon>
        <taxon>Ecdysozoa</taxon>
        <taxon>Nematoda</taxon>
        <taxon>Chromadorea</taxon>
        <taxon>Rhabditida</taxon>
        <taxon>Rhabditina</taxon>
        <taxon>Rhabditomorpha</taxon>
        <taxon>Strongyloidea</taxon>
        <taxon>Strongylidae</taxon>
        <taxon>Oesophagostomum</taxon>
    </lineage>
</organism>
<reference evidence="3 4" key="1">
    <citation type="submission" date="2014-03" db="EMBL/GenBank/DDBJ databases">
        <title>Draft genome of the hookworm Oesophagostomum dentatum.</title>
        <authorList>
            <person name="Mitreva M."/>
        </authorList>
    </citation>
    <scope>NUCLEOTIDE SEQUENCE [LARGE SCALE GENOMIC DNA]</scope>
    <source>
        <strain evidence="3 4">OD-Hann</strain>
    </source>
</reference>
<dbReference type="InterPro" id="IPR001304">
    <property type="entry name" value="C-type_lectin-like"/>
</dbReference>
<dbReference type="AlphaFoldDB" id="A0A0B1S401"/>
<dbReference type="InterPro" id="IPR016187">
    <property type="entry name" value="CTDL_fold"/>
</dbReference>
<name>A0A0B1S401_OESDE</name>
<dbReference type="PANTHER" id="PTHR31024:SF3">
    <property type="entry name" value="C-TYPE LECTIN-RELATED"/>
    <property type="match status" value="1"/>
</dbReference>
<dbReference type="InterPro" id="IPR016186">
    <property type="entry name" value="C-type_lectin-like/link_sf"/>
</dbReference>
<dbReference type="CDD" id="cd00037">
    <property type="entry name" value="CLECT"/>
    <property type="match status" value="1"/>
</dbReference>
<dbReference type="GO" id="GO:0045087">
    <property type="term" value="P:innate immune response"/>
    <property type="evidence" value="ECO:0007669"/>
    <property type="project" value="TreeGrafter"/>
</dbReference>
<keyword evidence="4" id="KW-1185">Reference proteome</keyword>
<protein>
    <submittedName>
        <fullName evidence="3">Lectin C-type domain protein</fullName>
    </submittedName>
</protein>
<gene>
    <name evidence="3" type="ORF">OESDEN_22173</name>
</gene>
<evidence type="ECO:0000256" key="1">
    <source>
        <dbReference type="ARBA" id="ARBA00023157"/>
    </source>
</evidence>
<dbReference type="EMBL" id="KN610003">
    <property type="protein sequence ID" value="KHJ78207.1"/>
    <property type="molecule type" value="Genomic_DNA"/>
</dbReference>
<dbReference type="Gene3D" id="3.10.100.10">
    <property type="entry name" value="Mannose-Binding Protein A, subunit A"/>
    <property type="match status" value="1"/>
</dbReference>
<evidence type="ECO:0000313" key="3">
    <source>
        <dbReference type="EMBL" id="KHJ78207.1"/>
    </source>
</evidence>
<keyword evidence="1" id="KW-1015">Disulfide bond</keyword>
<dbReference type="PROSITE" id="PS50041">
    <property type="entry name" value="C_TYPE_LECTIN_2"/>
    <property type="match status" value="1"/>
</dbReference>
<proteinExistence type="predicted"/>
<dbReference type="SUPFAM" id="SSF56436">
    <property type="entry name" value="C-type lectin-like"/>
    <property type="match status" value="1"/>
</dbReference>
<dbReference type="InterPro" id="IPR018378">
    <property type="entry name" value="C-type_lectin_CS"/>
</dbReference>
<dbReference type="Pfam" id="PF00059">
    <property type="entry name" value="Lectin_C"/>
    <property type="match status" value="1"/>
</dbReference>
<dbReference type="SMART" id="SM00034">
    <property type="entry name" value="CLECT"/>
    <property type="match status" value="1"/>
</dbReference>
<evidence type="ECO:0000259" key="2">
    <source>
        <dbReference type="PROSITE" id="PS50041"/>
    </source>
</evidence>
<feature type="domain" description="C-type lectin" evidence="2">
    <location>
        <begin position="9"/>
        <end position="124"/>
    </location>
</feature>